<comment type="caution">
    <text evidence="3">The sequence shown here is derived from an EMBL/GenBank/DDBJ whole genome shotgun (WGS) entry which is preliminary data.</text>
</comment>
<evidence type="ECO:0000313" key="4">
    <source>
        <dbReference type="Proteomes" id="UP000231962"/>
    </source>
</evidence>
<sequence length="100" mass="11079">MERAVNKNLNLQEEVQKRKSDPQWSKHLASCVIQKYCAESGSRKFGSGTVSRFLAAAAILLLTLGLGWTTMNVLNSQEDEIVYGISSILEGEPYLSSLEE</sequence>
<keyword evidence="1" id="KW-0472">Membrane</keyword>
<keyword evidence="4" id="KW-1185">Reference proteome</keyword>
<dbReference type="AlphaFoldDB" id="A0A2M9ZSC9"/>
<accession>A0A2M9ZSC9</accession>
<evidence type="ECO:0000313" key="5">
    <source>
        <dbReference type="Proteomes" id="UP000231990"/>
    </source>
</evidence>
<proteinExistence type="predicted"/>
<evidence type="ECO:0000256" key="1">
    <source>
        <dbReference type="SAM" id="Phobius"/>
    </source>
</evidence>
<gene>
    <name evidence="2" type="ORF">CH360_02570</name>
    <name evidence="3" type="ORF">CH373_02570</name>
</gene>
<dbReference type="OrthoDB" id="343284at2"/>
<reference evidence="4 5" key="1">
    <citation type="submission" date="2017-07" db="EMBL/GenBank/DDBJ databases">
        <title>Leptospira spp. isolated from tropical soils.</title>
        <authorList>
            <person name="Thibeaux R."/>
            <person name="Iraola G."/>
            <person name="Ferres I."/>
            <person name="Bierque E."/>
            <person name="Girault D."/>
            <person name="Soupe-Gilbert M.-E."/>
            <person name="Picardeau M."/>
            <person name="Goarant C."/>
        </authorList>
    </citation>
    <scope>NUCLEOTIDE SEQUENCE [LARGE SCALE GENOMIC DNA]</scope>
    <source>
        <strain evidence="3 5">FH1-B-B1</strain>
        <strain evidence="2 4">FH1-B-C1</strain>
    </source>
</reference>
<dbReference type="Proteomes" id="UP000231962">
    <property type="component" value="Unassembled WGS sequence"/>
</dbReference>
<protein>
    <submittedName>
        <fullName evidence="3">Uncharacterized protein</fullName>
    </submittedName>
</protein>
<organism evidence="3 5">
    <name type="scientific">Leptospira perolatii</name>
    <dbReference type="NCBI Taxonomy" id="2023191"/>
    <lineage>
        <taxon>Bacteria</taxon>
        <taxon>Pseudomonadati</taxon>
        <taxon>Spirochaetota</taxon>
        <taxon>Spirochaetia</taxon>
        <taxon>Leptospirales</taxon>
        <taxon>Leptospiraceae</taxon>
        <taxon>Leptospira</taxon>
    </lineage>
</organism>
<name>A0A2M9ZSC9_9LEPT</name>
<keyword evidence="1" id="KW-1133">Transmembrane helix</keyword>
<evidence type="ECO:0000313" key="2">
    <source>
        <dbReference type="EMBL" id="PJZ71401.1"/>
    </source>
</evidence>
<feature type="transmembrane region" description="Helical" evidence="1">
    <location>
        <begin position="53"/>
        <end position="71"/>
    </location>
</feature>
<dbReference type="EMBL" id="NPDY01000001">
    <property type="protein sequence ID" value="PJZ71401.1"/>
    <property type="molecule type" value="Genomic_DNA"/>
</dbReference>
<dbReference type="Proteomes" id="UP000231990">
    <property type="component" value="Unassembled WGS sequence"/>
</dbReference>
<evidence type="ECO:0000313" key="3">
    <source>
        <dbReference type="EMBL" id="PJZ74935.1"/>
    </source>
</evidence>
<dbReference type="EMBL" id="NPDZ01000001">
    <property type="protein sequence ID" value="PJZ74935.1"/>
    <property type="molecule type" value="Genomic_DNA"/>
</dbReference>
<keyword evidence="1" id="KW-0812">Transmembrane</keyword>